<evidence type="ECO:0000256" key="1">
    <source>
        <dbReference type="SAM" id="MobiDB-lite"/>
    </source>
</evidence>
<reference evidence="3" key="1">
    <citation type="journal article" date="2022" name="bioRxiv">
        <title>Genomics of Preaxostyla Flagellates Illuminates Evolutionary Transitions and the Path Towards Mitochondrial Loss.</title>
        <authorList>
            <person name="Novak L.V.F."/>
            <person name="Treitli S.C."/>
            <person name="Pyrih J."/>
            <person name="Halakuc P."/>
            <person name="Pipaliya S.V."/>
            <person name="Vacek V."/>
            <person name="Brzon O."/>
            <person name="Soukal P."/>
            <person name="Eme L."/>
            <person name="Dacks J.B."/>
            <person name="Karnkowska A."/>
            <person name="Elias M."/>
            <person name="Hampl V."/>
        </authorList>
    </citation>
    <scope>NUCLEOTIDE SEQUENCE</scope>
    <source>
        <strain evidence="3">RCP-MX</strain>
    </source>
</reference>
<feature type="region of interest" description="Disordered" evidence="1">
    <location>
        <begin position="487"/>
        <end position="509"/>
    </location>
</feature>
<keyword evidence="2" id="KW-1133">Transmembrane helix</keyword>
<comment type="caution">
    <text evidence="3">The sequence shown here is derived from an EMBL/GenBank/DDBJ whole genome shotgun (WGS) entry which is preliminary data.</text>
</comment>
<dbReference type="EMBL" id="JAPMOS010000106">
    <property type="protein sequence ID" value="KAJ4455492.1"/>
    <property type="molecule type" value="Genomic_DNA"/>
</dbReference>
<gene>
    <name evidence="3" type="ORF">PAPYR_9574</name>
</gene>
<evidence type="ECO:0000313" key="4">
    <source>
        <dbReference type="Proteomes" id="UP001141327"/>
    </source>
</evidence>
<organism evidence="3 4">
    <name type="scientific">Paratrimastix pyriformis</name>
    <dbReference type="NCBI Taxonomy" id="342808"/>
    <lineage>
        <taxon>Eukaryota</taxon>
        <taxon>Metamonada</taxon>
        <taxon>Preaxostyla</taxon>
        <taxon>Paratrimastigidae</taxon>
        <taxon>Paratrimastix</taxon>
    </lineage>
</organism>
<keyword evidence="4" id="KW-1185">Reference proteome</keyword>
<sequence length="739" mass="81565">MKSAHKAVGEFAPVTPRESPCRKLGRALLHDLKILIIGNIWAVWFALCAIGIWYAMASLPWVNDGLLAQPIPPSAFFNNATLTSVHAFNTGFITSVPLVIITFLYNIGPIKWLWMGLFAVCWVVPYVLYYVLWAIGFHWWYYRLSILSYPWALLMTAINCFTMRRALHKPWSFVFALILEFGSIVLVFFVITFFVIDFFASLSDDWQRYLFRVFLWPLIAEVALFCTRISAHLYPGSHPHGIYLSFRPPASTTSWDQDDSDWDSSTFIGVEKNGGDHTIFPTITGPPPPASPSPPPPDHQHNLPNIIYGAQLATQICGRFLLVAFKSQQMAVAATATGAIIEVILRITGKWRDRFFTRLFTCFQVDTTARLWTKPYSADLKHASHMTETIAENGSVLSCPMLQVFFYPLRSFFQPNDHAPNPVTLLASAVAQWGIEAGTDLATVAIGEFLEFWGCKRHPKGVRGKFDTTPPDPIELKRLDSIKSQGIASAKSQQSLAPPPTDGSKTPKTARTTIVHQPSGQALVSEPPSSPMTPPAPGIRQPEDDAVLMAGFAVNEAEAPVMTLPGQANIGAIITSPPCVEEAFGPTPAEVEEMAKMGGLAPSPSSCIESDVGATAAAGRASEQPAQTPTPVPALPLCLQNEVVAFEPMDGDLATPEALQQHRRKPTLTVLRELVSKFALFFFPKLYILLLCALYFPMLYSTWPTMSICDNPDLLCSCQFRMRDEYCSAPPPLAYSSAQ</sequence>
<keyword evidence="2" id="KW-0812">Transmembrane</keyword>
<evidence type="ECO:0000313" key="3">
    <source>
        <dbReference type="EMBL" id="KAJ4455492.1"/>
    </source>
</evidence>
<dbReference type="Proteomes" id="UP001141327">
    <property type="component" value="Unassembled WGS sequence"/>
</dbReference>
<feature type="transmembrane region" description="Helical" evidence="2">
    <location>
        <begin position="173"/>
        <end position="196"/>
    </location>
</feature>
<feature type="compositionally biased region" description="Polar residues" evidence="1">
    <location>
        <begin position="487"/>
        <end position="496"/>
    </location>
</feature>
<protein>
    <submittedName>
        <fullName evidence="3">Uncharacterized protein</fullName>
    </submittedName>
</protein>
<feature type="transmembrane region" description="Helical" evidence="2">
    <location>
        <begin position="112"/>
        <end position="133"/>
    </location>
</feature>
<accession>A0ABQ8UCV5</accession>
<keyword evidence="2" id="KW-0472">Membrane</keyword>
<feature type="region of interest" description="Disordered" evidence="1">
    <location>
        <begin position="281"/>
        <end position="300"/>
    </location>
</feature>
<name>A0ABQ8UCV5_9EUKA</name>
<feature type="transmembrane region" description="Helical" evidence="2">
    <location>
        <begin position="86"/>
        <end position="105"/>
    </location>
</feature>
<feature type="transmembrane region" description="Helical" evidence="2">
    <location>
        <begin position="32"/>
        <end position="56"/>
    </location>
</feature>
<feature type="transmembrane region" description="Helical" evidence="2">
    <location>
        <begin position="139"/>
        <end position="161"/>
    </location>
</feature>
<proteinExistence type="predicted"/>
<evidence type="ECO:0000256" key="2">
    <source>
        <dbReference type="SAM" id="Phobius"/>
    </source>
</evidence>
<feature type="compositionally biased region" description="Pro residues" evidence="1">
    <location>
        <begin position="284"/>
        <end position="297"/>
    </location>
</feature>
<feature type="transmembrane region" description="Helical" evidence="2">
    <location>
        <begin position="674"/>
        <end position="696"/>
    </location>
</feature>